<dbReference type="Gene3D" id="1.10.357.10">
    <property type="entry name" value="Tetracycline Repressor, domain 2"/>
    <property type="match status" value="1"/>
</dbReference>
<evidence type="ECO:0000256" key="3">
    <source>
        <dbReference type="ARBA" id="ARBA00023163"/>
    </source>
</evidence>
<evidence type="ECO:0000256" key="4">
    <source>
        <dbReference type="PROSITE-ProRule" id="PRU00335"/>
    </source>
</evidence>
<accession>A0ABY1RVX9</accession>
<dbReference type="SUPFAM" id="SSF48498">
    <property type="entry name" value="Tetracyclin repressor-like, C-terminal domain"/>
    <property type="match status" value="1"/>
</dbReference>
<evidence type="ECO:0000259" key="5">
    <source>
        <dbReference type="PROSITE" id="PS50977"/>
    </source>
</evidence>
<dbReference type="Pfam" id="PF13305">
    <property type="entry name" value="TetR_C_33"/>
    <property type="match status" value="1"/>
</dbReference>
<evidence type="ECO:0000256" key="2">
    <source>
        <dbReference type="ARBA" id="ARBA00023125"/>
    </source>
</evidence>
<proteinExistence type="predicted"/>
<keyword evidence="7" id="KW-1185">Reference proteome</keyword>
<dbReference type="InterPro" id="IPR036271">
    <property type="entry name" value="Tet_transcr_reg_TetR-rel_C_sf"/>
</dbReference>
<keyword evidence="3" id="KW-0804">Transcription</keyword>
<evidence type="ECO:0000313" key="6">
    <source>
        <dbReference type="EMBL" id="SMR69123.1"/>
    </source>
</evidence>
<dbReference type="InterPro" id="IPR025996">
    <property type="entry name" value="MT1864/Rv1816-like_C"/>
</dbReference>
<gene>
    <name evidence="6" type="ORF">SAMN04487964_101143</name>
</gene>
<reference evidence="6 7" key="1">
    <citation type="submission" date="2017-05" db="EMBL/GenBank/DDBJ databases">
        <authorList>
            <person name="Varghese N."/>
            <person name="Submissions S."/>
        </authorList>
    </citation>
    <scope>NUCLEOTIDE SEQUENCE [LARGE SCALE GENOMIC DNA]</scope>
    <source>
        <strain evidence="6 7">CGMCC 1.7287</strain>
    </source>
</reference>
<organism evidence="6 7">
    <name type="scientific">Marinobacterium sediminicola</name>
    <dbReference type="NCBI Taxonomy" id="518898"/>
    <lineage>
        <taxon>Bacteria</taxon>
        <taxon>Pseudomonadati</taxon>
        <taxon>Pseudomonadota</taxon>
        <taxon>Gammaproteobacteria</taxon>
        <taxon>Oceanospirillales</taxon>
        <taxon>Oceanospirillaceae</taxon>
        <taxon>Marinobacterium</taxon>
    </lineage>
</organism>
<feature type="DNA-binding region" description="H-T-H motif" evidence="4">
    <location>
        <begin position="33"/>
        <end position="52"/>
    </location>
</feature>
<dbReference type="RefSeq" id="WP_239042089.1">
    <property type="nucleotide sequence ID" value="NZ_BAAAEY010000002.1"/>
</dbReference>
<evidence type="ECO:0000256" key="1">
    <source>
        <dbReference type="ARBA" id="ARBA00023015"/>
    </source>
</evidence>
<dbReference type="SUPFAM" id="SSF46689">
    <property type="entry name" value="Homeodomain-like"/>
    <property type="match status" value="1"/>
</dbReference>
<sequence length="202" mass="22607">MARRNDHTREELHELALSAAEEILQTRGVQALSTRKVAAAIGYSAGSLYSVFSNLDDLCWQLNSRTLNELMAALKAVKVASPKTSLYAYADTYLAFAARYPERWRLLFEHRSSDSNRLPAELALRIESLFELIEKALSDLFQDSAEVIAVRARVLWSGVHGIAQLRSGDKLFLHQADAERKMLDALIEGLLSGWSLEAERDA</sequence>
<keyword evidence="1" id="KW-0805">Transcription regulation</keyword>
<name>A0ABY1RVX9_9GAMM</name>
<dbReference type="Pfam" id="PF00440">
    <property type="entry name" value="TetR_N"/>
    <property type="match status" value="1"/>
</dbReference>
<dbReference type="EMBL" id="FXWV01000001">
    <property type="protein sequence ID" value="SMR69123.1"/>
    <property type="molecule type" value="Genomic_DNA"/>
</dbReference>
<protein>
    <submittedName>
        <fullName evidence="6">Transcriptional regulator, TetR family</fullName>
    </submittedName>
</protein>
<dbReference type="InterPro" id="IPR009057">
    <property type="entry name" value="Homeodomain-like_sf"/>
</dbReference>
<dbReference type="InterPro" id="IPR050109">
    <property type="entry name" value="HTH-type_TetR-like_transc_reg"/>
</dbReference>
<keyword evidence="2 4" id="KW-0238">DNA-binding</keyword>
<dbReference type="InterPro" id="IPR001647">
    <property type="entry name" value="HTH_TetR"/>
</dbReference>
<evidence type="ECO:0000313" key="7">
    <source>
        <dbReference type="Proteomes" id="UP001159257"/>
    </source>
</evidence>
<dbReference type="Proteomes" id="UP001159257">
    <property type="component" value="Unassembled WGS sequence"/>
</dbReference>
<comment type="caution">
    <text evidence="6">The sequence shown here is derived from an EMBL/GenBank/DDBJ whole genome shotgun (WGS) entry which is preliminary data.</text>
</comment>
<dbReference type="PANTHER" id="PTHR30055">
    <property type="entry name" value="HTH-TYPE TRANSCRIPTIONAL REGULATOR RUTR"/>
    <property type="match status" value="1"/>
</dbReference>
<feature type="domain" description="HTH tetR-type" evidence="5">
    <location>
        <begin position="10"/>
        <end position="70"/>
    </location>
</feature>
<dbReference type="PROSITE" id="PS50977">
    <property type="entry name" value="HTH_TETR_2"/>
    <property type="match status" value="1"/>
</dbReference>
<dbReference type="PANTHER" id="PTHR30055:SF212">
    <property type="entry name" value="TETR-FAMILY FAMILY TRANSCRIPTIONAL REGULATOR"/>
    <property type="match status" value="1"/>
</dbReference>